<accession>A0A816VSD4</accession>
<reference evidence="1" key="1">
    <citation type="submission" date="2021-01" db="EMBL/GenBank/DDBJ databases">
        <authorList>
            <consortium name="Genoscope - CEA"/>
            <person name="William W."/>
        </authorList>
    </citation>
    <scope>NUCLEOTIDE SEQUENCE</scope>
</reference>
<sequence>MVLNFPQLWFTKKYLFEKFMRFKMRRLYVERCFYKIVYEFLKGGKSFHTESLLKPNSGKINLDREDLFFFFASVAVFAQTAMDDNNSVYVGGLPYDITDEALPYAYKEKVYENSHGFERRDDDVLDRNGYKEKVFGGGEEEDWRGKSGPIKNIKKLLKISKCLLGIIML</sequence>
<dbReference type="AlphaFoldDB" id="A0A816VSD4"/>
<dbReference type="Proteomes" id="UP001295469">
    <property type="component" value="Chromosome A03"/>
</dbReference>
<gene>
    <name evidence="1" type="ORF">DARMORV10_A03P56030.1</name>
</gene>
<evidence type="ECO:0000313" key="1">
    <source>
        <dbReference type="EMBL" id="CAF2131343.1"/>
    </source>
</evidence>
<name>A0A816VSD4_BRANA</name>
<proteinExistence type="predicted"/>
<protein>
    <submittedName>
        <fullName evidence="1">(rape) hypothetical protein</fullName>
    </submittedName>
</protein>
<organism evidence="1">
    <name type="scientific">Brassica napus</name>
    <name type="common">Rape</name>
    <dbReference type="NCBI Taxonomy" id="3708"/>
    <lineage>
        <taxon>Eukaryota</taxon>
        <taxon>Viridiplantae</taxon>
        <taxon>Streptophyta</taxon>
        <taxon>Embryophyta</taxon>
        <taxon>Tracheophyta</taxon>
        <taxon>Spermatophyta</taxon>
        <taxon>Magnoliopsida</taxon>
        <taxon>eudicotyledons</taxon>
        <taxon>Gunneridae</taxon>
        <taxon>Pentapetalae</taxon>
        <taxon>rosids</taxon>
        <taxon>malvids</taxon>
        <taxon>Brassicales</taxon>
        <taxon>Brassicaceae</taxon>
        <taxon>Brassiceae</taxon>
        <taxon>Brassica</taxon>
    </lineage>
</organism>
<dbReference type="EMBL" id="HG994357">
    <property type="protein sequence ID" value="CAF2131343.1"/>
    <property type="molecule type" value="Genomic_DNA"/>
</dbReference>